<dbReference type="AlphaFoldDB" id="M5GCN4"/>
<dbReference type="Proteomes" id="UP000030653">
    <property type="component" value="Unassembled WGS sequence"/>
</dbReference>
<gene>
    <name evidence="1" type="ORF">DACRYDRAFT_86074</name>
</gene>
<dbReference type="HOGENOM" id="CLU_2346635_0_0_1"/>
<name>M5GCN4_DACPD</name>
<protein>
    <submittedName>
        <fullName evidence="1">Uncharacterized protein</fullName>
    </submittedName>
</protein>
<sequence>MQKGMTVWEMLGCIRKRGGLIQYSPQEYSTRRDYIRLAVCSLALDLAFGDLAFDQTVICYLFSARAKCWASDRQYAIMRWCVKHMDYMRGTRGPCQN</sequence>
<proteinExistence type="predicted"/>
<dbReference type="RefSeq" id="XP_040633214.1">
    <property type="nucleotide sequence ID" value="XM_040776759.1"/>
</dbReference>
<reference evidence="1 2" key="1">
    <citation type="journal article" date="2012" name="Science">
        <title>The Paleozoic origin of enzymatic lignin decomposition reconstructed from 31 fungal genomes.</title>
        <authorList>
            <person name="Floudas D."/>
            <person name="Binder M."/>
            <person name="Riley R."/>
            <person name="Barry K."/>
            <person name="Blanchette R.A."/>
            <person name="Henrissat B."/>
            <person name="Martinez A.T."/>
            <person name="Otillar R."/>
            <person name="Spatafora J.W."/>
            <person name="Yadav J.S."/>
            <person name="Aerts A."/>
            <person name="Benoit I."/>
            <person name="Boyd A."/>
            <person name="Carlson A."/>
            <person name="Copeland A."/>
            <person name="Coutinho P.M."/>
            <person name="de Vries R.P."/>
            <person name="Ferreira P."/>
            <person name="Findley K."/>
            <person name="Foster B."/>
            <person name="Gaskell J."/>
            <person name="Glotzer D."/>
            <person name="Gorecki P."/>
            <person name="Heitman J."/>
            <person name="Hesse C."/>
            <person name="Hori C."/>
            <person name="Igarashi K."/>
            <person name="Jurgens J.A."/>
            <person name="Kallen N."/>
            <person name="Kersten P."/>
            <person name="Kohler A."/>
            <person name="Kuees U."/>
            <person name="Kumar T.K.A."/>
            <person name="Kuo A."/>
            <person name="LaButti K."/>
            <person name="Larrondo L.F."/>
            <person name="Lindquist E."/>
            <person name="Ling A."/>
            <person name="Lombard V."/>
            <person name="Lucas S."/>
            <person name="Lundell T."/>
            <person name="Martin R."/>
            <person name="McLaughlin D.J."/>
            <person name="Morgenstern I."/>
            <person name="Morin E."/>
            <person name="Murat C."/>
            <person name="Nagy L.G."/>
            <person name="Nolan M."/>
            <person name="Ohm R.A."/>
            <person name="Patyshakuliyeva A."/>
            <person name="Rokas A."/>
            <person name="Ruiz-Duenas F.J."/>
            <person name="Sabat G."/>
            <person name="Salamov A."/>
            <person name="Samejima M."/>
            <person name="Schmutz J."/>
            <person name="Slot J.C."/>
            <person name="St John F."/>
            <person name="Stenlid J."/>
            <person name="Sun H."/>
            <person name="Sun S."/>
            <person name="Syed K."/>
            <person name="Tsang A."/>
            <person name="Wiebenga A."/>
            <person name="Young D."/>
            <person name="Pisabarro A."/>
            <person name="Eastwood D.C."/>
            <person name="Martin F."/>
            <person name="Cullen D."/>
            <person name="Grigoriev I.V."/>
            <person name="Hibbett D.S."/>
        </authorList>
    </citation>
    <scope>NUCLEOTIDE SEQUENCE [LARGE SCALE GENOMIC DNA]</scope>
    <source>
        <strain evidence="1 2">DJM-731 SS1</strain>
    </source>
</reference>
<evidence type="ECO:0000313" key="2">
    <source>
        <dbReference type="Proteomes" id="UP000030653"/>
    </source>
</evidence>
<dbReference type="EMBL" id="JH795855">
    <property type="protein sequence ID" value="EJU06320.1"/>
    <property type="molecule type" value="Genomic_DNA"/>
</dbReference>
<organism evidence="1 2">
    <name type="scientific">Dacryopinax primogenitus (strain DJM 731)</name>
    <name type="common">Brown rot fungus</name>
    <dbReference type="NCBI Taxonomy" id="1858805"/>
    <lineage>
        <taxon>Eukaryota</taxon>
        <taxon>Fungi</taxon>
        <taxon>Dikarya</taxon>
        <taxon>Basidiomycota</taxon>
        <taxon>Agaricomycotina</taxon>
        <taxon>Dacrymycetes</taxon>
        <taxon>Dacrymycetales</taxon>
        <taxon>Dacrymycetaceae</taxon>
        <taxon>Dacryopinax</taxon>
    </lineage>
</organism>
<dbReference type="GeneID" id="63691821"/>
<evidence type="ECO:0000313" key="1">
    <source>
        <dbReference type="EMBL" id="EJU06320.1"/>
    </source>
</evidence>
<accession>M5GCN4</accession>
<keyword evidence="2" id="KW-1185">Reference proteome</keyword>